<sequence>MTLALDQFRRAAFRPDRLPDAPHPPVRHAVLGDEVPPDRDDPRRVAAHRRHVLEPDPVRVRAQLGTQHVDLVRGDRHQHRLVAGQPTLDEREGPAQELGPVGVQQGLVAKRVFG</sequence>
<dbReference type="AlphaFoldDB" id="A0A4D4J4X7"/>
<gene>
    <name evidence="2" type="ORF">GTS_13020</name>
</gene>
<comment type="caution">
    <text evidence="2">The sequence shown here is derived from an EMBL/GenBank/DDBJ whole genome shotgun (WGS) entry which is preliminary data.</text>
</comment>
<evidence type="ECO:0000313" key="2">
    <source>
        <dbReference type="EMBL" id="GDY29669.1"/>
    </source>
</evidence>
<evidence type="ECO:0000313" key="3">
    <source>
        <dbReference type="Proteomes" id="UP000298860"/>
    </source>
</evidence>
<protein>
    <submittedName>
        <fullName evidence="2">Uncharacterized protein</fullName>
    </submittedName>
</protein>
<name>A0A4D4J4X7_9PSEU</name>
<proteinExistence type="predicted"/>
<dbReference type="Proteomes" id="UP000298860">
    <property type="component" value="Unassembled WGS sequence"/>
</dbReference>
<dbReference type="EMBL" id="BJFL01000004">
    <property type="protein sequence ID" value="GDY29669.1"/>
    <property type="molecule type" value="Genomic_DNA"/>
</dbReference>
<feature type="region of interest" description="Disordered" evidence="1">
    <location>
        <begin position="12"/>
        <end position="42"/>
    </location>
</feature>
<reference evidence="3" key="1">
    <citation type="submission" date="2019-04" db="EMBL/GenBank/DDBJ databases">
        <title>Draft genome sequence of Pseudonocardiaceae bacterium SL3-2-4.</title>
        <authorList>
            <person name="Ningsih F."/>
            <person name="Yokota A."/>
            <person name="Sakai Y."/>
            <person name="Nanatani K."/>
            <person name="Yabe S."/>
            <person name="Oetari A."/>
            <person name="Sjamsuridzal W."/>
        </authorList>
    </citation>
    <scope>NUCLEOTIDE SEQUENCE [LARGE SCALE GENOMIC DNA]</scope>
    <source>
        <strain evidence="3">SL3-2-4</strain>
    </source>
</reference>
<accession>A0A4D4J4X7</accession>
<evidence type="ECO:0000256" key="1">
    <source>
        <dbReference type="SAM" id="MobiDB-lite"/>
    </source>
</evidence>
<organism evidence="2 3">
    <name type="scientific">Gandjariella thermophila</name>
    <dbReference type="NCBI Taxonomy" id="1931992"/>
    <lineage>
        <taxon>Bacteria</taxon>
        <taxon>Bacillati</taxon>
        <taxon>Actinomycetota</taxon>
        <taxon>Actinomycetes</taxon>
        <taxon>Pseudonocardiales</taxon>
        <taxon>Pseudonocardiaceae</taxon>
        <taxon>Gandjariella</taxon>
    </lineage>
</organism>
<keyword evidence="3" id="KW-1185">Reference proteome</keyword>